<keyword evidence="1" id="KW-0812">Transmembrane</keyword>
<name>A0A2N8KUQ2_9BURK</name>
<comment type="caution">
    <text evidence="2">The sequence shown here is derived from an EMBL/GenBank/DDBJ whole genome shotgun (WGS) entry which is preliminary data.</text>
</comment>
<reference evidence="2 3" key="1">
    <citation type="submission" date="2018-01" db="EMBL/GenBank/DDBJ databases">
        <title>Draft genome sequence of Paucibacter aquatile CR182 isolated from freshwater of the Nakdong River.</title>
        <authorList>
            <person name="Choi A."/>
            <person name="Chung E.J."/>
        </authorList>
    </citation>
    <scope>NUCLEOTIDE SEQUENCE [LARGE SCALE GENOMIC DNA]</scope>
    <source>
        <strain evidence="2 3">CR182</strain>
    </source>
</reference>
<dbReference type="InterPro" id="IPR010699">
    <property type="entry name" value="DUF1275"/>
</dbReference>
<organism evidence="2 3">
    <name type="scientific">Kinneretia aquatilis</name>
    <dbReference type="NCBI Taxonomy" id="2070761"/>
    <lineage>
        <taxon>Bacteria</taxon>
        <taxon>Pseudomonadati</taxon>
        <taxon>Pseudomonadota</taxon>
        <taxon>Betaproteobacteria</taxon>
        <taxon>Burkholderiales</taxon>
        <taxon>Sphaerotilaceae</taxon>
        <taxon>Roseateles</taxon>
    </lineage>
</organism>
<dbReference type="OrthoDB" id="270162at2"/>
<dbReference type="PANTHER" id="PTHR37314">
    <property type="entry name" value="SLR0142 PROTEIN"/>
    <property type="match status" value="1"/>
</dbReference>
<feature type="transmembrane region" description="Helical" evidence="1">
    <location>
        <begin position="20"/>
        <end position="44"/>
    </location>
</feature>
<proteinExistence type="predicted"/>
<feature type="transmembrane region" description="Helical" evidence="1">
    <location>
        <begin position="125"/>
        <end position="147"/>
    </location>
</feature>
<keyword evidence="3" id="KW-1185">Reference proteome</keyword>
<accession>A0A2N8KUQ2</accession>
<dbReference type="Pfam" id="PF06912">
    <property type="entry name" value="DUF1275"/>
    <property type="match status" value="1"/>
</dbReference>
<dbReference type="RefSeq" id="WP_102767049.1">
    <property type="nucleotide sequence ID" value="NZ_POSP01000003.1"/>
</dbReference>
<evidence type="ECO:0000313" key="2">
    <source>
        <dbReference type="EMBL" id="PND37132.1"/>
    </source>
</evidence>
<evidence type="ECO:0000313" key="3">
    <source>
        <dbReference type="Proteomes" id="UP000235916"/>
    </source>
</evidence>
<keyword evidence="1" id="KW-1133">Transmembrane helix</keyword>
<dbReference type="AlphaFoldDB" id="A0A2N8KUQ2"/>
<sequence>MPVDYLAQLTAPERSARSNLHLGAGLAFVAGALNAGGFLAVGQYTSHMTGLISASTDHIALGQFGLAFSALLAVAAFVMGAASTALLVNYGLRHRPRWAYVPTLLLEAALLLVFGLIGSQLLPHQILRVSLTAVLLCFVMGLQNALITKISHAEIRTTHVTGLLTDLGLELGRLLYWNRAPAGLIQARVMANRQRLRIHLSLVLAFFVGGLIGALGFKHAGFIATLPLALGLVLLAGASLLRPAGGGGTPDPTPRGPA</sequence>
<feature type="transmembrane region" description="Helical" evidence="1">
    <location>
        <begin position="198"/>
        <end position="216"/>
    </location>
</feature>
<dbReference type="PANTHER" id="PTHR37314:SF4">
    <property type="entry name" value="UPF0700 TRANSMEMBRANE PROTEIN YOAK"/>
    <property type="match status" value="1"/>
</dbReference>
<feature type="transmembrane region" description="Helical" evidence="1">
    <location>
        <begin position="222"/>
        <end position="241"/>
    </location>
</feature>
<evidence type="ECO:0000256" key="1">
    <source>
        <dbReference type="SAM" id="Phobius"/>
    </source>
</evidence>
<feature type="transmembrane region" description="Helical" evidence="1">
    <location>
        <begin position="64"/>
        <end position="88"/>
    </location>
</feature>
<gene>
    <name evidence="2" type="ORF">C1O66_05980</name>
</gene>
<protein>
    <submittedName>
        <fullName evidence="2">DUF1275 domain-containing protein</fullName>
    </submittedName>
</protein>
<feature type="transmembrane region" description="Helical" evidence="1">
    <location>
        <begin position="100"/>
        <end position="119"/>
    </location>
</feature>
<dbReference type="Proteomes" id="UP000235916">
    <property type="component" value="Unassembled WGS sequence"/>
</dbReference>
<dbReference type="EMBL" id="POSP01000003">
    <property type="protein sequence ID" value="PND37132.1"/>
    <property type="molecule type" value="Genomic_DNA"/>
</dbReference>
<keyword evidence="1" id="KW-0472">Membrane</keyword>